<evidence type="ECO:0000313" key="2">
    <source>
        <dbReference type="Proteomes" id="UP001056778"/>
    </source>
</evidence>
<proteinExistence type="predicted"/>
<evidence type="ECO:0000313" key="1">
    <source>
        <dbReference type="EMBL" id="KAI4457058.1"/>
    </source>
</evidence>
<protein>
    <submittedName>
        <fullName evidence="1">Androgen-induced protein 1-related</fullName>
    </submittedName>
</protein>
<dbReference type="Proteomes" id="UP001056778">
    <property type="component" value="Chromosome 8"/>
</dbReference>
<sequence>MTTIRAVAYLAVAVHFWYACYYDWNYVNIPPTVHPMGITYGRTKKLKFLTYWDALLQSLFFTISFLNEILGNTEVSPSWGNNSIFRKLKDLILPSLAFPISMFVGLTFWGLYFVDRELVFPKAIDPFFPPWLNHVMHTNIMLFVLAEMYMSFRRYPSRYVGVGILTIFMACYLVWLHVIYFKTGIWVYPILEKLDFIARVVFFVVLLGLSLVLYFVGEKINQRIWLNRVKFEKPYYNEYKAK</sequence>
<comment type="caution">
    <text evidence="1">The sequence shown here is derived from an EMBL/GenBank/DDBJ whole genome shotgun (WGS) entry which is preliminary data.</text>
</comment>
<keyword evidence="2" id="KW-1185">Reference proteome</keyword>
<reference evidence="1" key="1">
    <citation type="submission" date="2022-04" db="EMBL/GenBank/DDBJ databases">
        <title>Chromosome-scale genome assembly of Holotrichia oblita Faldermann.</title>
        <authorList>
            <person name="Rongchong L."/>
        </authorList>
    </citation>
    <scope>NUCLEOTIDE SEQUENCE</scope>
    <source>
        <strain evidence="1">81SQS9</strain>
    </source>
</reference>
<organism evidence="1 2">
    <name type="scientific">Holotrichia oblita</name>
    <name type="common">Chafer beetle</name>
    <dbReference type="NCBI Taxonomy" id="644536"/>
    <lineage>
        <taxon>Eukaryota</taxon>
        <taxon>Metazoa</taxon>
        <taxon>Ecdysozoa</taxon>
        <taxon>Arthropoda</taxon>
        <taxon>Hexapoda</taxon>
        <taxon>Insecta</taxon>
        <taxon>Pterygota</taxon>
        <taxon>Neoptera</taxon>
        <taxon>Endopterygota</taxon>
        <taxon>Coleoptera</taxon>
        <taxon>Polyphaga</taxon>
        <taxon>Scarabaeiformia</taxon>
        <taxon>Scarabaeidae</taxon>
        <taxon>Melolonthinae</taxon>
        <taxon>Holotrichia</taxon>
    </lineage>
</organism>
<accession>A0ACB9SPL8</accession>
<dbReference type="EMBL" id="CM043022">
    <property type="protein sequence ID" value="KAI4457058.1"/>
    <property type="molecule type" value="Genomic_DNA"/>
</dbReference>
<name>A0ACB9SPL8_HOLOL</name>
<gene>
    <name evidence="1" type="ORF">MML48_8g00005136</name>
</gene>